<evidence type="ECO:0000259" key="4">
    <source>
        <dbReference type="PROSITE" id="PS01124"/>
    </source>
</evidence>
<dbReference type="Pfam" id="PF22200">
    <property type="entry name" value="ExsA_N"/>
    <property type="match status" value="1"/>
</dbReference>
<proteinExistence type="predicted"/>
<sequence length="250" mass="29329">MFMKIDQIKSCYIGPHISPEAFISEHIFIYLLKGKMQGFDGHKSYSLVPGQYTIVRKNNLARYNKQKEDNVFEKVVVIFDEAFLKMYQQKHGVASQSYVSNDVFLHLHKTDLVPQLFLQQEDDSTREKLLNILLQTNPGLENILFDFGMPAKIDLESYMNRNFRFNVAIQRFAYLTGRSLTAFKQDFKKVFNDTPGKWLIQKRLKEAYFLIDKEGQRPSDVYIEVGFEDLSHFSYAFKKLFGFSPTQLRK</sequence>
<protein>
    <submittedName>
        <fullName evidence="5">AraC-type DNA-binding protein</fullName>
    </submittedName>
</protein>
<dbReference type="SMART" id="SM00342">
    <property type="entry name" value="HTH_ARAC"/>
    <property type="match status" value="1"/>
</dbReference>
<keyword evidence="1" id="KW-0805">Transcription regulation</keyword>
<organism evidence="5 6">
    <name type="scientific">Chitinophaga sancti</name>
    <dbReference type="NCBI Taxonomy" id="1004"/>
    <lineage>
        <taxon>Bacteria</taxon>
        <taxon>Pseudomonadati</taxon>
        <taxon>Bacteroidota</taxon>
        <taxon>Chitinophagia</taxon>
        <taxon>Chitinophagales</taxon>
        <taxon>Chitinophagaceae</taxon>
        <taxon>Chitinophaga</taxon>
    </lineage>
</organism>
<evidence type="ECO:0000256" key="2">
    <source>
        <dbReference type="ARBA" id="ARBA00023125"/>
    </source>
</evidence>
<evidence type="ECO:0000256" key="1">
    <source>
        <dbReference type="ARBA" id="ARBA00023015"/>
    </source>
</evidence>
<accession>A0A1K1S613</accession>
<dbReference type="Gene3D" id="1.10.10.60">
    <property type="entry name" value="Homeodomain-like"/>
    <property type="match status" value="1"/>
</dbReference>
<keyword evidence="3" id="KW-0804">Transcription</keyword>
<dbReference type="SUPFAM" id="SSF51215">
    <property type="entry name" value="Regulatory protein AraC"/>
    <property type="match status" value="1"/>
</dbReference>
<dbReference type="InterPro" id="IPR009057">
    <property type="entry name" value="Homeodomain-like_sf"/>
</dbReference>
<keyword evidence="2 5" id="KW-0238">DNA-binding</keyword>
<dbReference type="PROSITE" id="PS01124">
    <property type="entry name" value="HTH_ARAC_FAMILY_2"/>
    <property type="match status" value="1"/>
</dbReference>
<evidence type="ECO:0000313" key="6">
    <source>
        <dbReference type="Proteomes" id="UP000183788"/>
    </source>
</evidence>
<dbReference type="STRING" id="1004.SAMN05661012_04834"/>
<dbReference type="GO" id="GO:0003700">
    <property type="term" value="F:DNA-binding transcription factor activity"/>
    <property type="evidence" value="ECO:0007669"/>
    <property type="project" value="InterPro"/>
</dbReference>
<dbReference type="GO" id="GO:0043565">
    <property type="term" value="F:sequence-specific DNA binding"/>
    <property type="evidence" value="ECO:0007669"/>
    <property type="project" value="InterPro"/>
</dbReference>
<dbReference type="SUPFAM" id="SSF46689">
    <property type="entry name" value="Homeodomain-like"/>
    <property type="match status" value="1"/>
</dbReference>
<dbReference type="EMBL" id="FPIZ01000018">
    <property type="protein sequence ID" value="SFW79793.1"/>
    <property type="molecule type" value="Genomic_DNA"/>
</dbReference>
<dbReference type="AlphaFoldDB" id="A0A1K1S613"/>
<dbReference type="InterPro" id="IPR037923">
    <property type="entry name" value="HTH-like"/>
</dbReference>
<gene>
    <name evidence="5" type="ORF">SAMN05661012_04834</name>
</gene>
<evidence type="ECO:0000313" key="5">
    <source>
        <dbReference type="EMBL" id="SFW79793.1"/>
    </source>
</evidence>
<evidence type="ECO:0000256" key="3">
    <source>
        <dbReference type="ARBA" id="ARBA00023163"/>
    </source>
</evidence>
<dbReference type="PANTHER" id="PTHR43280:SF2">
    <property type="entry name" value="HTH-TYPE TRANSCRIPTIONAL REGULATOR EXSA"/>
    <property type="match status" value="1"/>
</dbReference>
<dbReference type="InterPro" id="IPR054015">
    <property type="entry name" value="ExsA-like_N"/>
</dbReference>
<feature type="domain" description="HTH araC/xylS-type" evidence="4">
    <location>
        <begin position="153"/>
        <end position="250"/>
    </location>
</feature>
<reference evidence="5 6" key="1">
    <citation type="submission" date="2016-11" db="EMBL/GenBank/DDBJ databases">
        <authorList>
            <person name="Jaros S."/>
            <person name="Januszkiewicz K."/>
            <person name="Wedrychowicz H."/>
        </authorList>
    </citation>
    <scope>NUCLEOTIDE SEQUENCE [LARGE SCALE GENOMIC DNA]</scope>
    <source>
        <strain evidence="5 6">DSM 784</strain>
    </source>
</reference>
<name>A0A1K1S613_9BACT</name>
<dbReference type="Pfam" id="PF12833">
    <property type="entry name" value="HTH_18"/>
    <property type="match status" value="1"/>
</dbReference>
<dbReference type="Proteomes" id="UP000183788">
    <property type="component" value="Unassembled WGS sequence"/>
</dbReference>
<dbReference type="PANTHER" id="PTHR43280">
    <property type="entry name" value="ARAC-FAMILY TRANSCRIPTIONAL REGULATOR"/>
    <property type="match status" value="1"/>
</dbReference>
<dbReference type="InterPro" id="IPR018060">
    <property type="entry name" value="HTH_AraC"/>
</dbReference>